<reference evidence="1 2" key="1">
    <citation type="submission" date="2019-03" db="EMBL/GenBank/DDBJ databases">
        <title>Rhizobium sp. nov., an bacterium isolated from biocrust in Mu Us Desert.</title>
        <authorList>
            <person name="Lixiong L."/>
        </authorList>
    </citation>
    <scope>NUCLEOTIDE SEQUENCE [LARGE SCALE GENOMIC DNA]</scope>
    <source>
        <strain evidence="1 2">SPY-1</strain>
    </source>
</reference>
<comment type="caution">
    <text evidence="1">The sequence shown here is derived from an EMBL/GenBank/DDBJ whole genome shotgun (WGS) entry which is preliminary data.</text>
</comment>
<accession>A0A4R5UI02</accession>
<organism evidence="1 2">
    <name type="scientific">Rhizobium deserti</name>
    <dbReference type="NCBI Taxonomy" id="2547961"/>
    <lineage>
        <taxon>Bacteria</taxon>
        <taxon>Pseudomonadati</taxon>
        <taxon>Pseudomonadota</taxon>
        <taxon>Alphaproteobacteria</taxon>
        <taxon>Hyphomicrobiales</taxon>
        <taxon>Rhizobiaceae</taxon>
        <taxon>Rhizobium/Agrobacterium group</taxon>
        <taxon>Rhizobium</taxon>
    </lineage>
</organism>
<dbReference type="AlphaFoldDB" id="A0A4R5UI02"/>
<dbReference type="Proteomes" id="UP000295238">
    <property type="component" value="Unassembled WGS sequence"/>
</dbReference>
<dbReference type="EMBL" id="SMTL01000003">
    <property type="protein sequence ID" value="TDK35603.1"/>
    <property type="molecule type" value="Genomic_DNA"/>
</dbReference>
<sequence length="84" mass="9282">MVTTTIILLSVIGLAAAGIIRQKQQAYRHAHLDAMSLETLFGATSLAEPKLAQSRQQTVRHVAARRKRLNRPRLVQSHAGMAVR</sequence>
<proteinExistence type="predicted"/>
<dbReference type="RefSeq" id="WP_133317024.1">
    <property type="nucleotide sequence ID" value="NZ_SMTL01000003.1"/>
</dbReference>
<evidence type="ECO:0000313" key="1">
    <source>
        <dbReference type="EMBL" id="TDK35603.1"/>
    </source>
</evidence>
<evidence type="ECO:0000313" key="2">
    <source>
        <dbReference type="Proteomes" id="UP000295238"/>
    </source>
</evidence>
<name>A0A4R5UI02_9HYPH</name>
<protein>
    <submittedName>
        <fullName evidence="1">Uncharacterized protein</fullName>
    </submittedName>
</protein>
<gene>
    <name evidence="1" type="ORF">E2F50_15375</name>
</gene>
<keyword evidence="2" id="KW-1185">Reference proteome</keyword>